<protein>
    <submittedName>
        <fullName evidence="2">Uncharacterized protein</fullName>
    </submittedName>
</protein>
<gene>
    <name evidence="2" type="ORF">M378DRAFT_179965</name>
</gene>
<dbReference type="EMBL" id="KN818280">
    <property type="protein sequence ID" value="KIL61727.1"/>
    <property type="molecule type" value="Genomic_DNA"/>
</dbReference>
<evidence type="ECO:0000313" key="2">
    <source>
        <dbReference type="EMBL" id="KIL61727.1"/>
    </source>
</evidence>
<accession>A0A0C2WJK4</accession>
<feature type="region of interest" description="Disordered" evidence="1">
    <location>
        <begin position="57"/>
        <end position="151"/>
    </location>
</feature>
<sequence length="221" mass="24774">MDDSNTVENAKNYTHWCTCNKFCEGGRFVPRTTHYRHKKQCAQEQAALRAQILQRFGSPTRLSTSSSSLRTKRKRQTRAVATPDPTDFRHIPRPPTPPQEPDGMDLGPPMPNSGDDLNPLQGLQSPDVLDDEFDEPDDGNPPPPSVNLSQPMPRATLSKLKLSQNMIDNIRNASIEDDIRDESVLDMLKTPPSEDISLDAITEVSMGYRIFFILKSTLTLL</sequence>
<feature type="compositionally biased region" description="Acidic residues" evidence="1">
    <location>
        <begin position="128"/>
        <end position="138"/>
    </location>
</feature>
<keyword evidence="3" id="KW-1185">Reference proteome</keyword>
<dbReference type="HOGENOM" id="CLU_108987_0_0_1"/>
<evidence type="ECO:0000256" key="1">
    <source>
        <dbReference type="SAM" id="MobiDB-lite"/>
    </source>
</evidence>
<dbReference type="Proteomes" id="UP000054549">
    <property type="component" value="Unassembled WGS sequence"/>
</dbReference>
<dbReference type="InParanoid" id="A0A0C2WJK4"/>
<organism evidence="2 3">
    <name type="scientific">Amanita muscaria (strain Koide BX008)</name>
    <dbReference type="NCBI Taxonomy" id="946122"/>
    <lineage>
        <taxon>Eukaryota</taxon>
        <taxon>Fungi</taxon>
        <taxon>Dikarya</taxon>
        <taxon>Basidiomycota</taxon>
        <taxon>Agaricomycotina</taxon>
        <taxon>Agaricomycetes</taxon>
        <taxon>Agaricomycetidae</taxon>
        <taxon>Agaricales</taxon>
        <taxon>Pluteineae</taxon>
        <taxon>Amanitaceae</taxon>
        <taxon>Amanita</taxon>
    </lineage>
</organism>
<reference evidence="2 3" key="1">
    <citation type="submission" date="2014-04" db="EMBL/GenBank/DDBJ databases">
        <title>Evolutionary Origins and Diversification of the Mycorrhizal Mutualists.</title>
        <authorList>
            <consortium name="DOE Joint Genome Institute"/>
            <consortium name="Mycorrhizal Genomics Consortium"/>
            <person name="Kohler A."/>
            <person name="Kuo A."/>
            <person name="Nagy L.G."/>
            <person name="Floudas D."/>
            <person name="Copeland A."/>
            <person name="Barry K.W."/>
            <person name="Cichocki N."/>
            <person name="Veneault-Fourrey C."/>
            <person name="LaButti K."/>
            <person name="Lindquist E.A."/>
            <person name="Lipzen A."/>
            <person name="Lundell T."/>
            <person name="Morin E."/>
            <person name="Murat C."/>
            <person name="Riley R."/>
            <person name="Ohm R."/>
            <person name="Sun H."/>
            <person name="Tunlid A."/>
            <person name="Henrissat B."/>
            <person name="Grigoriev I.V."/>
            <person name="Hibbett D.S."/>
            <person name="Martin F."/>
        </authorList>
    </citation>
    <scope>NUCLEOTIDE SEQUENCE [LARGE SCALE GENOMIC DNA]</scope>
    <source>
        <strain evidence="2 3">Koide BX008</strain>
    </source>
</reference>
<name>A0A0C2WJK4_AMAMK</name>
<proteinExistence type="predicted"/>
<evidence type="ECO:0000313" key="3">
    <source>
        <dbReference type="Proteomes" id="UP000054549"/>
    </source>
</evidence>
<feature type="compositionally biased region" description="Low complexity" evidence="1">
    <location>
        <begin position="60"/>
        <end position="69"/>
    </location>
</feature>
<dbReference type="AlphaFoldDB" id="A0A0C2WJK4"/>